<reference evidence="2 3" key="2">
    <citation type="submission" date="2018-11" db="EMBL/GenBank/DDBJ databases">
        <authorList>
            <consortium name="Pathogen Informatics"/>
        </authorList>
    </citation>
    <scope>NUCLEOTIDE SEQUENCE [LARGE SCALE GENOMIC DNA]</scope>
</reference>
<dbReference type="Pfam" id="PF00481">
    <property type="entry name" value="PP2C"/>
    <property type="match status" value="1"/>
</dbReference>
<dbReference type="EMBL" id="UYRS01018374">
    <property type="protein sequence ID" value="VDK34077.1"/>
    <property type="molecule type" value="Genomic_DNA"/>
</dbReference>
<dbReference type="AlphaFoldDB" id="A0A0R3W4A4"/>
<proteinExistence type="predicted"/>
<dbReference type="CDD" id="cd00143">
    <property type="entry name" value="PP2Cc"/>
    <property type="match status" value="1"/>
</dbReference>
<dbReference type="InterPro" id="IPR036457">
    <property type="entry name" value="PPM-type-like_dom_sf"/>
</dbReference>
<evidence type="ECO:0000313" key="3">
    <source>
        <dbReference type="Proteomes" id="UP000282613"/>
    </source>
</evidence>
<dbReference type="GO" id="GO:0005739">
    <property type="term" value="C:mitochondrion"/>
    <property type="evidence" value="ECO:0007669"/>
    <property type="project" value="TreeGrafter"/>
</dbReference>
<evidence type="ECO:0000313" key="4">
    <source>
        <dbReference type="WBParaSite" id="TASK_0000483401-mRNA-1"/>
    </source>
</evidence>
<organism evidence="4">
    <name type="scientific">Taenia asiatica</name>
    <name type="common">Asian tapeworm</name>
    <dbReference type="NCBI Taxonomy" id="60517"/>
    <lineage>
        <taxon>Eukaryota</taxon>
        <taxon>Metazoa</taxon>
        <taxon>Spiralia</taxon>
        <taxon>Lophotrochozoa</taxon>
        <taxon>Platyhelminthes</taxon>
        <taxon>Cestoda</taxon>
        <taxon>Eucestoda</taxon>
        <taxon>Cyclophyllidea</taxon>
        <taxon>Taeniidae</taxon>
        <taxon>Taenia</taxon>
    </lineage>
</organism>
<dbReference type="Proteomes" id="UP000282613">
    <property type="component" value="Unassembled WGS sequence"/>
</dbReference>
<dbReference type="PROSITE" id="PS51746">
    <property type="entry name" value="PPM_2"/>
    <property type="match status" value="1"/>
</dbReference>
<dbReference type="OrthoDB" id="420076at2759"/>
<feature type="domain" description="PPM-type phosphatase" evidence="1">
    <location>
        <begin position="75"/>
        <end position="625"/>
    </location>
</feature>
<keyword evidence="3" id="KW-1185">Reference proteome</keyword>
<dbReference type="InterPro" id="IPR015655">
    <property type="entry name" value="PP2C"/>
</dbReference>
<sequence>MAPSRCIRSCVSWPSSKRSNLLNSNLFSCIRRISRQELREFFDDSGSMSSRKMPTDEVNRRIFEGEFICFPHDHKVGFTANQLDVNRPVEDRWSAYRLGGTMCFKVQEGFYDSLHPLARYTSEFAGGHLFTVVDGHAGHTCAHAVNMLHADYITANLLPYHLLAPLHAALTRQSLPHAPPQASELAQPYLLDPAAVMTSEVSGGGSGGPGATGAAAAITATGPFSNAGRHSNWRLWGKWGPLDAEVNQRRLFNIHRFLEERILTTDREVPGRIQEFGLFPSADCVFHANGNIYDAEGFLVSEAREFAPSELETVLETASCLRAALTRMDSDITSDAVPHPQQGLNKALLRIVLSGCVATSVFLPHDLTSLYILQVSQSVALRIAIHCVGDCGAVMGKYVGIDTLKTADGTAEVAQEGEEKEAPLLTRPKKINPADWDAELLVPPHNAQNVREVERLHSQHPAHESSLMIAENRLLCELIPLRAFGDIRYKMPAKVLRSIARLCGLPPNYPVTPRFYTSPPYLFATPQVVCHRLNPTRDRFVILASDGLWDMLTPKQAVTVVAQHYLDYHGNPSLAGPRDTAASRLIRTALGGREMDPARIAMHLSIPANVARFYRDDITVQVIYPTP</sequence>
<evidence type="ECO:0000313" key="2">
    <source>
        <dbReference type="EMBL" id="VDK34077.1"/>
    </source>
</evidence>
<evidence type="ECO:0000259" key="1">
    <source>
        <dbReference type="PROSITE" id="PS51746"/>
    </source>
</evidence>
<dbReference type="PANTHER" id="PTHR13832">
    <property type="entry name" value="PROTEIN PHOSPHATASE 2C"/>
    <property type="match status" value="1"/>
</dbReference>
<accession>A0A0R3W4A4</accession>
<dbReference type="PANTHER" id="PTHR13832:SF792">
    <property type="entry name" value="GM14286P"/>
    <property type="match status" value="1"/>
</dbReference>
<reference evidence="4" key="1">
    <citation type="submission" date="2017-02" db="UniProtKB">
        <authorList>
            <consortium name="WormBaseParasite"/>
        </authorList>
    </citation>
    <scope>IDENTIFICATION</scope>
</reference>
<protein>
    <submittedName>
        <fullName evidence="4">PPM-type phosphatase domain-containing protein</fullName>
    </submittedName>
</protein>
<dbReference type="Gene3D" id="3.60.40.10">
    <property type="entry name" value="PPM-type phosphatase domain"/>
    <property type="match status" value="1"/>
</dbReference>
<dbReference type="GO" id="GO:0004741">
    <property type="term" value="F:[pyruvate dehydrogenase (acetyl-transferring)]-phosphatase activity"/>
    <property type="evidence" value="ECO:0007669"/>
    <property type="project" value="TreeGrafter"/>
</dbReference>
<name>A0A0R3W4A4_TAEAS</name>
<dbReference type="InterPro" id="IPR001932">
    <property type="entry name" value="PPM-type_phosphatase-like_dom"/>
</dbReference>
<dbReference type="STRING" id="60517.A0A0R3W4A4"/>
<dbReference type="SMART" id="SM00332">
    <property type="entry name" value="PP2Cc"/>
    <property type="match status" value="1"/>
</dbReference>
<dbReference type="WBParaSite" id="TASK_0000483401-mRNA-1">
    <property type="protein sequence ID" value="TASK_0000483401-mRNA-1"/>
    <property type="gene ID" value="TASK_0000483401"/>
</dbReference>
<dbReference type="SUPFAM" id="SSF81606">
    <property type="entry name" value="PP2C-like"/>
    <property type="match status" value="1"/>
</dbReference>
<gene>
    <name evidence="2" type="ORF">TASK_LOCUS4835</name>
</gene>